<reference evidence="1" key="1">
    <citation type="journal article" date="2020" name="Stud. Mycol.">
        <title>101 Dothideomycetes genomes: a test case for predicting lifestyles and emergence of pathogens.</title>
        <authorList>
            <person name="Haridas S."/>
            <person name="Albert R."/>
            <person name="Binder M."/>
            <person name="Bloem J."/>
            <person name="Labutti K."/>
            <person name="Salamov A."/>
            <person name="Andreopoulos B."/>
            <person name="Baker S."/>
            <person name="Barry K."/>
            <person name="Bills G."/>
            <person name="Bluhm B."/>
            <person name="Cannon C."/>
            <person name="Castanera R."/>
            <person name="Culley D."/>
            <person name="Daum C."/>
            <person name="Ezra D."/>
            <person name="Gonzalez J."/>
            <person name="Henrissat B."/>
            <person name="Kuo A."/>
            <person name="Liang C."/>
            <person name="Lipzen A."/>
            <person name="Lutzoni F."/>
            <person name="Magnuson J."/>
            <person name="Mondo S."/>
            <person name="Nolan M."/>
            <person name="Ohm R."/>
            <person name="Pangilinan J."/>
            <person name="Park H.-J."/>
            <person name="Ramirez L."/>
            <person name="Alfaro M."/>
            <person name="Sun H."/>
            <person name="Tritt A."/>
            <person name="Yoshinaga Y."/>
            <person name="Zwiers L.-H."/>
            <person name="Turgeon B."/>
            <person name="Goodwin S."/>
            <person name="Spatafora J."/>
            <person name="Crous P."/>
            <person name="Grigoriev I."/>
        </authorList>
    </citation>
    <scope>NUCLEOTIDE SEQUENCE</scope>
    <source>
        <strain evidence="1">CBS 175.79</strain>
    </source>
</reference>
<name>A0A6A5XNE4_9PLEO</name>
<dbReference type="OrthoDB" id="184880at2759"/>
<keyword evidence="2" id="KW-1185">Reference proteome</keyword>
<protein>
    <recommendedName>
        <fullName evidence="3">Methyltransferase SirN-like protein</fullName>
    </recommendedName>
</protein>
<gene>
    <name evidence="1" type="ORF">BU24DRAFT_423366</name>
</gene>
<dbReference type="EMBL" id="ML978070">
    <property type="protein sequence ID" value="KAF2014409.1"/>
    <property type="molecule type" value="Genomic_DNA"/>
</dbReference>
<evidence type="ECO:0008006" key="3">
    <source>
        <dbReference type="Google" id="ProtNLM"/>
    </source>
</evidence>
<organism evidence="1 2">
    <name type="scientific">Aaosphaeria arxii CBS 175.79</name>
    <dbReference type="NCBI Taxonomy" id="1450172"/>
    <lineage>
        <taxon>Eukaryota</taxon>
        <taxon>Fungi</taxon>
        <taxon>Dikarya</taxon>
        <taxon>Ascomycota</taxon>
        <taxon>Pezizomycotina</taxon>
        <taxon>Dothideomycetes</taxon>
        <taxon>Pleosporomycetidae</taxon>
        <taxon>Pleosporales</taxon>
        <taxon>Pleosporales incertae sedis</taxon>
        <taxon>Aaosphaeria</taxon>
    </lineage>
</organism>
<evidence type="ECO:0000313" key="2">
    <source>
        <dbReference type="Proteomes" id="UP000799778"/>
    </source>
</evidence>
<dbReference type="SUPFAM" id="SSF53335">
    <property type="entry name" value="S-adenosyl-L-methionine-dependent methyltransferases"/>
    <property type="match status" value="1"/>
</dbReference>
<accession>A0A6A5XNE4</accession>
<dbReference type="RefSeq" id="XP_033382748.1">
    <property type="nucleotide sequence ID" value="XM_033528229.1"/>
</dbReference>
<dbReference type="AlphaFoldDB" id="A0A6A5XNE4"/>
<sequence length="249" mass="27739">MQKLIWAPIDLSKPSLRILDSAAANGKWIEDVRKSLSAEVQETSTFISTDVTDIFFPKPEPTGISYFAQSMLEDWPESLVGTLDLVHQRLALPAANKAQVQSTISRFIGLLKPGGYIQFVEADHSIAKGPAMTDFFRLLSEIFKVMETGNDYAPQLKRWFEDAGLEDVQEKVFDIPIGAANENADIGKKGALMFSYGVRGLVDVAKTLPTSFSKEELVSLEDRMREENLTSGGVWRLHCVWGRRPVVES</sequence>
<evidence type="ECO:0000313" key="1">
    <source>
        <dbReference type="EMBL" id="KAF2014409.1"/>
    </source>
</evidence>
<dbReference type="GeneID" id="54285626"/>
<dbReference type="Proteomes" id="UP000799778">
    <property type="component" value="Unassembled WGS sequence"/>
</dbReference>
<dbReference type="Gene3D" id="3.40.50.150">
    <property type="entry name" value="Vaccinia Virus protein VP39"/>
    <property type="match status" value="1"/>
</dbReference>
<proteinExistence type="predicted"/>
<dbReference type="InterPro" id="IPR029063">
    <property type="entry name" value="SAM-dependent_MTases_sf"/>
</dbReference>